<dbReference type="Proteomes" id="UP000004374">
    <property type="component" value="Unassembled WGS sequence"/>
</dbReference>
<evidence type="ECO:0000313" key="1">
    <source>
        <dbReference type="EMBL" id="GAB58123.1"/>
    </source>
</evidence>
<comment type="caution">
    <text evidence="1">The sequence shown here is derived from an EMBL/GenBank/DDBJ whole genome shotgun (WGS) entry which is preliminary data.</text>
</comment>
<dbReference type="EMBL" id="BAFK01000004">
    <property type="protein sequence ID" value="GAB58123.1"/>
    <property type="molecule type" value="Genomic_DNA"/>
</dbReference>
<dbReference type="STRING" id="562729.RNAN_1094"/>
<organism evidence="1 2">
    <name type="scientific">Rheinheimera nanhaiensis E407-8</name>
    <dbReference type="NCBI Taxonomy" id="562729"/>
    <lineage>
        <taxon>Bacteria</taxon>
        <taxon>Pseudomonadati</taxon>
        <taxon>Pseudomonadota</taxon>
        <taxon>Gammaproteobacteria</taxon>
        <taxon>Chromatiales</taxon>
        <taxon>Chromatiaceae</taxon>
        <taxon>Rheinheimera</taxon>
    </lineage>
</organism>
<gene>
    <name evidence="1" type="ORF">RNAN_1094</name>
</gene>
<accession>I1DVP5</accession>
<name>I1DVP5_9GAMM</name>
<keyword evidence="2" id="KW-1185">Reference proteome</keyword>
<sequence length="37" mass="4202">MVLTLKTNYHGQIKLSANRISCSCYFDANSAVFVQYD</sequence>
<reference evidence="1 2" key="1">
    <citation type="journal article" date="2012" name="J. Bacteriol.">
        <title>Genome Sequence of the Protease-Producing Bacterium Rheinheimera nanhaiensis E407-8T, Isolated from Deep-Sea Sediment of the South China Sea.</title>
        <authorList>
            <person name="Zhang X.-Y."/>
            <person name="Zhang Y.-J."/>
            <person name="Qin Q.-L."/>
            <person name="Xie B.-B."/>
            <person name="Chen X.-L."/>
            <person name="Zhou B.-C."/>
            <person name="Zhang Y.-Z."/>
        </authorList>
    </citation>
    <scope>NUCLEOTIDE SEQUENCE [LARGE SCALE GENOMIC DNA]</scope>
    <source>
        <strain evidence="1 2">E407-8</strain>
    </source>
</reference>
<evidence type="ECO:0000313" key="2">
    <source>
        <dbReference type="Proteomes" id="UP000004374"/>
    </source>
</evidence>
<protein>
    <submittedName>
        <fullName evidence="1">Uncharacterized protein</fullName>
    </submittedName>
</protein>
<dbReference type="AlphaFoldDB" id="I1DVP5"/>
<proteinExistence type="predicted"/>